<keyword evidence="1" id="KW-0812">Transmembrane</keyword>
<protein>
    <submittedName>
        <fullName evidence="2">Uncharacterized protein</fullName>
    </submittedName>
</protein>
<dbReference type="Proteomes" id="UP000789423">
    <property type="component" value="Unassembled WGS sequence"/>
</dbReference>
<sequence>MGMGISFISIALPILFCILNIQFLGYKLEKYISRKSTFVEYIYGASFLVCFILTLPILLIVSNSSVAYPIILAGVLVGGCGTIFYAILENQIVKCMIRLLDG</sequence>
<feature type="transmembrane region" description="Helical" evidence="1">
    <location>
        <begin position="6"/>
        <end position="26"/>
    </location>
</feature>
<reference evidence="2 3" key="1">
    <citation type="submission" date="2021-10" db="EMBL/GenBank/DDBJ databases">
        <authorList>
            <person name="Criscuolo A."/>
        </authorList>
    </citation>
    <scope>NUCLEOTIDE SEQUENCE [LARGE SCALE GENOMIC DNA]</scope>
    <source>
        <strain evidence="3">CIP 111899</strain>
    </source>
</reference>
<feature type="transmembrane region" description="Helical" evidence="1">
    <location>
        <begin position="66"/>
        <end position="88"/>
    </location>
</feature>
<name>A0ABM8Y8S1_9BACI</name>
<keyword evidence="1" id="KW-0472">Membrane</keyword>
<evidence type="ECO:0000313" key="2">
    <source>
        <dbReference type="EMBL" id="CAG9612139.1"/>
    </source>
</evidence>
<accession>A0ABM8Y8S1</accession>
<keyword evidence="3" id="KW-1185">Reference proteome</keyword>
<evidence type="ECO:0000313" key="3">
    <source>
        <dbReference type="Proteomes" id="UP000789423"/>
    </source>
</evidence>
<evidence type="ECO:0000256" key="1">
    <source>
        <dbReference type="SAM" id="Phobius"/>
    </source>
</evidence>
<gene>
    <name evidence="2" type="ORF">BACCIP111899_01311</name>
</gene>
<feature type="transmembrane region" description="Helical" evidence="1">
    <location>
        <begin position="38"/>
        <end position="60"/>
    </location>
</feature>
<proteinExistence type="predicted"/>
<dbReference type="RefSeq" id="WP_230574341.1">
    <property type="nucleotide sequence ID" value="NZ_CAKJTI010000004.1"/>
</dbReference>
<comment type="caution">
    <text evidence="2">The sequence shown here is derived from an EMBL/GenBank/DDBJ whole genome shotgun (WGS) entry which is preliminary data.</text>
</comment>
<keyword evidence="1" id="KW-1133">Transmembrane helix</keyword>
<dbReference type="EMBL" id="CAKJTI010000004">
    <property type="protein sequence ID" value="CAG9612139.1"/>
    <property type="molecule type" value="Genomic_DNA"/>
</dbReference>
<organism evidence="2 3">
    <name type="scientific">Bacillus rhizoplanae</name>
    <dbReference type="NCBI Taxonomy" id="2880966"/>
    <lineage>
        <taxon>Bacteria</taxon>
        <taxon>Bacillati</taxon>
        <taxon>Bacillota</taxon>
        <taxon>Bacilli</taxon>
        <taxon>Bacillales</taxon>
        <taxon>Bacillaceae</taxon>
        <taxon>Bacillus</taxon>
    </lineage>
</organism>